<dbReference type="SUPFAM" id="SSF48295">
    <property type="entry name" value="TrpR-like"/>
    <property type="match status" value="1"/>
</dbReference>
<evidence type="ECO:0000256" key="2">
    <source>
        <dbReference type="ARBA" id="ARBA00022490"/>
    </source>
</evidence>
<organism evidence="14 15">
    <name type="scientific">Candidatus Yanofskybacteria bacterium RIFCSPHIGHO2_01_FULL_48_25b</name>
    <dbReference type="NCBI Taxonomy" id="1802672"/>
    <lineage>
        <taxon>Bacteria</taxon>
        <taxon>Candidatus Yanofskyibacteriota</taxon>
    </lineage>
</organism>
<evidence type="ECO:0000313" key="14">
    <source>
        <dbReference type="EMBL" id="OGN06441.1"/>
    </source>
</evidence>
<comment type="similarity">
    <text evidence="1 8 11">Belongs to the DnaA family.</text>
</comment>
<dbReference type="InterPro" id="IPR013159">
    <property type="entry name" value="DnaA_C"/>
</dbReference>
<evidence type="ECO:0000256" key="3">
    <source>
        <dbReference type="ARBA" id="ARBA00022705"/>
    </source>
</evidence>
<dbReference type="FunFam" id="3.40.50.300:FF:000668">
    <property type="entry name" value="Chromosomal replication initiator protein DnaA"/>
    <property type="match status" value="1"/>
</dbReference>
<dbReference type="PROSITE" id="PS01008">
    <property type="entry name" value="DNAA"/>
    <property type="match status" value="1"/>
</dbReference>
<evidence type="ECO:0000256" key="10">
    <source>
        <dbReference type="RuleBase" id="RU000577"/>
    </source>
</evidence>
<evidence type="ECO:0000256" key="9">
    <source>
        <dbReference type="NCBIfam" id="TIGR00362"/>
    </source>
</evidence>
<keyword evidence="6 8" id="KW-0446">Lipid-binding</keyword>
<dbReference type="InterPro" id="IPR038454">
    <property type="entry name" value="DnaA_N_sf"/>
</dbReference>
<comment type="function">
    <text evidence="8 10">Plays an essential role in the initiation and regulation of chromosomal replication. ATP-DnaA binds to the origin of replication (oriC) to initiate formation of the DNA replication initiation complex once per cell cycle. Binds the DnaA box (a 9 base pair repeat at the origin) and separates the double-stranded (ds)DNA. Forms a right-handed helical filament on oriC DNA; dsDNA binds to the exterior of the filament while single-stranded (ss)DNA is stabiized in the filament's interior. The ATP-DnaA-oriC complex binds and stabilizes one strand of the AT-rich DNA unwinding element (DUE), permitting loading of DNA polymerase. After initiation quickly degrades to an ADP-DnaA complex that is not apt for DNA replication. Binds acidic phospholipids.</text>
</comment>
<comment type="caution">
    <text evidence="14">The sequence shown here is derived from an EMBL/GenBank/DDBJ whole genome shotgun (WGS) entry which is preliminary data.</text>
</comment>
<dbReference type="GO" id="GO:0008289">
    <property type="term" value="F:lipid binding"/>
    <property type="evidence" value="ECO:0007669"/>
    <property type="project" value="UniProtKB-KW"/>
</dbReference>
<evidence type="ECO:0000256" key="11">
    <source>
        <dbReference type="RuleBase" id="RU004227"/>
    </source>
</evidence>
<reference evidence="14 15" key="1">
    <citation type="journal article" date="2016" name="Nat. Commun.">
        <title>Thousands of microbial genomes shed light on interconnected biogeochemical processes in an aquifer system.</title>
        <authorList>
            <person name="Anantharaman K."/>
            <person name="Brown C.T."/>
            <person name="Hug L.A."/>
            <person name="Sharon I."/>
            <person name="Castelle C.J."/>
            <person name="Probst A.J."/>
            <person name="Thomas B.C."/>
            <person name="Singh A."/>
            <person name="Wilkins M.J."/>
            <person name="Karaoz U."/>
            <person name="Brodie E.L."/>
            <person name="Williams K.H."/>
            <person name="Hubbard S.S."/>
            <person name="Banfield J.F."/>
        </authorList>
    </citation>
    <scope>NUCLEOTIDE SEQUENCE [LARGE SCALE GENOMIC DNA]</scope>
</reference>
<evidence type="ECO:0000259" key="13">
    <source>
        <dbReference type="SMART" id="SM00760"/>
    </source>
</evidence>
<dbReference type="Proteomes" id="UP000177605">
    <property type="component" value="Unassembled WGS sequence"/>
</dbReference>
<dbReference type="GO" id="GO:0005737">
    <property type="term" value="C:cytoplasm"/>
    <property type="evidence" value="ECO:0007669"/>
    <property type="project" value="UniProtKB-SubCell"/>
</dbReference>
<evidence type="ECO:0000259" key="12">
    <source>
        <dbReference type="SMART" id="SM00382"/>
    </source>
</evidence>
<evidence type="ECO:0000256" key="1">
    <source>
        <dbReference type="ARBA" id="ARBA00006583"/>
    </source>
</evidence>
<dbReference type="Pfam" id="PF11638">
    <property type="entry name" value="DnaA_N"/>
    <property type="match status" value="1"/>
</dbReference>
<dbReference type="InterPro" id="IPR001957">
    <property type="entry name" value="Chromosome_initiator_DnaA"/>
</dbReference>
<dbReference type="CDD" id="cd00009">
    <property type="entry name" value="AAA"/>
    <property type="match status" value="1"/>
</dbReference>
<dbReference type="SMART" id="SM00760">
    <property type="entry name" value="Bac_DnaA_C"/>
    <property type="match status" value="1"/>
</dbReference>
<dbReference type="GO" id="GO:0006275">
    <property type="term" value="P:regulation of DNA replication"/>
    <property type="evidence" value="ECO:0007669"/>
    <property type="project" value="UniProtKB-UniRule"/>
</dbReference>
<dbReference type="InterPro" id="IPR020591">
    <property type="entry name" value="Chromosome_initiator_DnaA-like"/>
</dbReference>
<gene>
    <name evidence="8" type="primary">dnaA</name>
    <name evidence="14" type="ORF">A2669_01600</name>
</gene>
<dbReference type="Pfam" id="PF00308">
    <property type="entry name" value="Bac_DnaA"/>
    <property type="match status" value="1"/>
</dbReference>
<dbReference type="PANTHER" id="PTHR30050">
    <property type="entry name" value="CHROMOSOMAL REPLICATION INITIATOR PROTEIN DNAA"/>
    <property type="match status" value="1"/>
</dbReference>
<evidence type="ECO:0000313" key="15">
    <source>
        <dbReference type="Proteomes" id="UP000177605"/>
    </source>
</evidence>
<keyword evidence="2 8" id="KW-0963">Cytoplasm</keyword>
<evidence type="ECO:0000256" key="8">
    <source>
        <dbReference type="HAMAP-Rule" id="MF_00377"/>
    </source>
</evidence>
<comment type="subcellular location">
    <subcellularLocation>
        <location evidence="8">Cytoplasm</location>
    </subcellularLocation>
</comment>
<dbReference type="Gene3D" id="3.30.300.180">
    <property type="match status" value="1"/>
</dbReference>
<dbReference type="Gene3D" id="1.10.1750.10">
    <property type="match status" value="1"/>
</dbReference>
<feature type="binding site" evidence="8">
    <location>
        <position position="165"/>
    </location>
    <ligand>
        <name>ATP</name>
        <dbReference type="ChEBI" id="CHEBI:30616"/>
    </ligand>
</feature>
<dbReference type="GO" id="GO:0003688">
    <property type="term" value="F:DNA replication origin binding"/>
    <property type="evidence" value="ECO:0007669"/>
    <property type="project" value="UniProtKB-UniRule"/>
</dbReference>
<feature type="region of interest" description="Domain I, interacts with DnaA modulators" evidence="8">
    <location>
        <begin position="1"/>
        <end position="105"/>
    </location>
</feature>
<dbReference type="SMART" id="SM00382">
    <property type="entry name" value="AAA"/>
    <property type="match status" value="1"/>
</dbReference>
<dbReference type="PRINTS" id="PR00051">
    <property type="entry name" value="DNAA"/>
</dbReference>
<feature type="binding site" evidence="8">
    <location>
        <position position="163"/>
    </location>
    <ligand>
        <name>ATP</name>
        <dbReference type="ChEBI" id="CHEBI:30616"/>
    </ligand>
</feature>
<feature type="binding site" evidence="8">
    <location>
        <position position="161"/>
    </location>
    <ligand>
        <name>ATP</name>
        <dbReference type="ChEBI" id="CHEBI:30616"/>
    </ligand>
</feature>
<dbReference type="Gene3D" id="1.10.8.60">
    <property type="match status" value="1"/>
</dbReference>
<comment type="caution">
    <text evidence="8">Lacks conserved residue(s) required for the propagation of feature annotation.</text>
</comment>
<evidence type="ECO:0000256" key="5">
    <source>
        <dbReference type="ARBA" id="ARBA00022840"/>
    </source>
</evidence>
<dbReference type="AlphaFoldDB" id="A0A1F8EZY4"/>
<dbReference type="InterPro" id="IPR018312">
    <property type="entry name" value="Chromosome_initiator_DnaA_CS"/>
</dbReference>
<dbReference type="InterPro" id="IPR003593">
    <property type="entry name" value="AAA+_ATPase"/>
</dbReference>
<feature type="binding site" evidence="8">
    <location>
        <position position="164"/>
    </location>
    <ligand>
        <name>ATP</name>
        <dbReference type="ChEBI" id="CHEBI:30616"/>
    </ligand>
</feature>
<evidence type="ECO:0000256" key="4">
    <source>
        <dbReference type="ARBA" id="ARBA00022741"/>
    </source>
</evidence>
<dbReference type="NCBIfam" id="TIGR00362">
    <property type="entry name" value="DnaA"/>
    <property type="match status" value="1"/>
</dbReference>
<dbReference type="InterPro" id="IPR024633">
    <property type="entry name" value="DnaA_N_dom"/>
</dbReference>
<dbReference type="SUPFAM" id="SSF52540">
    <property type="entry name" value="P-loop containing nucleoside triphosphate hydrolases"/>
    <property type="match status" value="1"/>
</dbReference>
<dbReference type="GO" id="GO:0005886">
    <property type="term" value="C:plasma membrane"/>
    <property type="evidence" value="ECO:0007669"/>
    <property type="project" value="TreeGrafter"/>
</dbReference>
<keyword evidence="4 8" id="KW-0547">Nucleotide-binding</keyword>
<keyword evidence="7 8" id="KW-0238">DNA-binding</keyword>
<name>A0A1F8EZY4_9BACT</name>
<proteinExistence type="inferred from homology"/>
<evidence type="ECO:0000256" key="6">
    <source>
        <dbReference type="ARBA" id="ARBA00023121"/>
    </source>
</evidence>
<sequence length="456" mass="51877">MTNEELWKAVLGEMELSLTRSNFTTWFKNTTIVARDHGSIIVSVPNGFIKEWLENKFNKKILQSIRTLNPEIREVRYSIGKPKIELVRQDISRVILEKELDEKAETPIDTDIDRVTNLNRRYSFESFVVGSNNEMANSACLAVVKNLGRVYNPLFLYGGVGLGKTHLLQAVGNKVSENKDRKVLYIPAERFTAQIVEAIMNRTIEDLKSQYAKLDLLILDDVQFIAGKVKAQEIVFSTFNELYGKNRQIVLSSDRPPAAIPTLEERLRSRFEGGMIADVGIPDLETRLAILKQKLAGKGVDLSEEILTYIGTHMQKNVRELEGALNRVIAFGQVYNRLPDLKDVKNILNTYLSTPYRKTSSQAILKAVADFYNISSADLVKRSRKKEVVRPRQVAMFLLRDETKLSFPEIGQKLGGRDHSTVIHACEKIRSESSIDEPLKQELILIKERVYNSFDK</sequence>
<feature type="domain" description="Chromosomal replication initiator DnaA C-terminal" evidence="13">
    <location>
        <begin position="360"/>
        <end position="429"/>
    </location>
</feature>
<comment type="domain">
    <text evidence="8">Domain I is involved in oligomerization and binding regulators, domain II is flexibile and of varying length in different bacteria, domain III forms the AAA+ region, while domain IV binds dsDNA.</text>
</comment>
<comment type="subunit">
    <text evidence="8">Oligomerizes as a right-handed, spiral filament on DNA at oriC.</text>
</comment>
<evidence type="ECO:0000256" key="7">
    <source>
        <dbReference type="ARBA" id="ARBA00023125"/>
    </source>
</evidence>
<dbReference type="Pfam" id="PF08299">
    <property type="entry name" value="Bac_DnaA_C"/>
    <property type="match status" value="1"/>
</dbReference>
<dbReference type="InterPro" id="IPR027417">
    <property type="entry name" value="P-loop_NTPase"/>
</dbReference>
<protein>
    <recommendedName>
        <fullName evidence="8 9">Chromosomal replication initiator protein DnaA</fullName>
    </recommendedName>
</protein>
<dbReference type="InterPro" id="IPR013317">
    <property type="entry name" value="DnaA_dom"/>
</dbReference>
<feature type="region of interest" description="Domain IV, binds dsDNA" evidence="8">
    <location>
        <begin position="333"/>
        <end position="456"/>
    </location>
</feature>
<dbReference type="GO" id="GO:0006270">
    <property type="term" value="P:DNA replication initiation"/>
    <property type="evidence" value="ECO:0007669"/>
    <property type="project" value="UniProtKB-UniRule"/>
</dbReference>
<dbReference type="CDD" id="cd06571">
    <property type="entry name" value="Bac_DnaA_C"/>
    <property type="match status" value="1"/>
</dbReference>
<dbReference type="InterPro" id="IPR010921">
    <property type="entry name" value="Trp_repressor/repl_initiator"/>
</dbReference>
<dbReference type="Gene3D" id="3.40.50.300">
    <property type="entry name" value="P-loop containing nucleotide triphosphate hydrolases"/>
    <property type="match status" value="1"/>
</dbReference>
<keyword evidence="5 8" id="KW-0067">ATP-binding</keyword>
<dbReference type="EMBL" id="MGJM01000014">
    <property type="protein sequence ID" value="OGN06441.1"/>
    <property type="molecule type" value="Genomic_DNA"/>
</dbReference>
<dbReference type="GO" id="GO:0005524">
    <property type="term" value="F:ATP binding"/>
    <property type="evidence" value="ECO:0007669"/>
    <property type="project" value="UniProtKB-UniRule"/>
</dbReference>
<feature type="domain" description="AAA+ ATPase" evidence="12">
    <location>
        <begin position="150"/>
        <end position="340"/>
    </location>
</feature>
<accession>A0A1F8EZY4</accession>
<dbReference type="PANTHER" id="PTHR30050:SF2">
    <property type="entry name" value="CHROMOSOMAL REPLICATION INITIATOR PROTEIN DNAA"/>
    <property type="match status" value="1"/>
</dbReference>
<keyword evidence="3 8" id="KW-0235">DNA replication</keyword>
<dbReference type="HAMAP" id="MF_00377">
    <property type="entry name" value="DnaA_bact"/>
    <property type="match status" value="1"/>
</dbReference>